<evidence type="ECO:0000256" key="2">
    <source>
        <dbReference type="ARBA" id="ARBA00060888"/>
    </source>
</evidence>
<dbReference type="Pfam" id="PF19045">
    <property type="entry name" value="Ligase_CoA_2"/>
    <property type="match status" value="1"/>
</dbReference>
<sequence length="718" mass="74910">MTVETTSARPSALPSGSMERLLRPRSVAIVGASDKPGALGASVLSNLDRSGYAGAIHLINPKRTEIGDRPCLASIDDLPDGVDAAVLAVPRAAVLSSIEALARRRVGAAVIFSAGFAEGGEEGLAEQREITRIAAEVGMVIEGPNCLGMINHVDRIPLTFIETASEALGDRPGIAIVSQSGAMAAVLGVTFASRDLGLSYSVSTGNEAASGVEDYVEFLVEDASTRVIAMIVEQFRKPARFLAAARKAYARGKRIVLLHPGRSSSARESAATHTGAMAGDYQVMRAKVTRAGVILAETLEELGDIAEIALRCPALPAGGPAVLGESGAFKALTLDLCEELGLDLPAINDETAPALRAVLPPFVGVSNPLDLTAQGLVEPDLYDRTLTALFDDTRFASIVACIIQTDPVTLAIKLPPILKAVRERKPAKPLIFAGLDEGAPIPANYIAQLRALGIVYFPSTERAFRALKRIDAFAARDIATCTAAPVAIAGLPSQGGVIPEYQAKQILAPLGIPFPEGRLATTLEQALTAAGAIGYPVVLKAQSPDLSHKSDAGGVVIGLVDAASLRQGWGKLHANIAGHRPGLTLDGVLIEAMGKRGIELIIGARNDPDWGPVILAGFGGITAEILGDVRILTPDLPDDAIIRELHRLKNAPLLRGFRGSPPLDVNAAARIIAALGQLLLAEPAIREIDLNPVVIYPDGEGAVALDALMLAASKPTDV</sequence>
<protein>
    <submittedName>
        <fullName evidence="5">Acyl-CoA synthetase (NDP forming)</fullName>
    </submittedName>
</protein>
<dbReference type="RefSeq" id="WP_092712894.1">
    <property type="nucleotide sequence ID" value="NZ_FMAG01000004.1"/>
</dbReference>
<dbReference type="GO" id="GO:0046872">
    <property type="term" value="F:metal ion binding"/>
    <property type="evidence" value="ECO:0007669"/>
    <property type="project" value="InterPro"/>
</dbReference>
<dbReference type="PANTHER" id="PTHR42793">
    <property type="entry name" value="COA BINDING DOMAIN CONTAINING PROTEIN"/>
    <property type="match status" value="1"/>
</dbReference>
<dbReference type="InterPro" id="IPR003781">
    <property type="entry name" value="CoA-bd"/>
</dbReference>
<dbReference type="Pfam" id="PF13607">
    <property type="entry name" value="Succ_CoA_lig"/>
    <property type="match status" value="1"/>
</dbReference>
<keyword evidence="3" id="KW-0547">Nucleotide-binding</keyword>
<evidence type="ECO:0000313" key="6">
    <source>
        <dbReference type="Proteomes" id="UP000199101"/>
    </source>
</evidence>
<dbReference type="Proteomes" id="UP000199101">
    <property type="component" value="Unassembled WGS sequence"/>
</dbReference>
<dbReference type="SUPFAM" id="SSF52210">
    <property type="entry name" value="Succinyl-CoA synthetase domains"/>
    <property type="match status" value="2"/>
</dbReference>
<dbReference type="InterPro" id="IPR036291">
    <property type="entry name" value="NAD(P)-bd_dom_sf"/>
</dbReference>
<dbReference type="Gene3D" id="3.30.470.20">
    <property type="entry name" value="ATP-grasp fold, B domain"/>
    <property type="match status" value="1"/>
</dbReference>
<dbReference type="InterPro" id="IPR016102">
    <property type="entry name" value="Succinyl-CoA_synth-like"/>
</dbReference>
<dbReference type="Gene3D" id="3.30.1490.20">
    <property type="entry name" value="ATP-grasp fold, A domain"/>
    <property type="match status" value="1"/>
</dbReference>
<dbReference type="InterPro" id="IPR013815">
    <property type="entry name" value="ATP_grasp_subdomain_1"/>
</dbReference>
<comment type="similarity">
    <text evidence="2">In the N-terminal section; belongs to the acetate CoA ligase alpha subunit family.</text>
</comment>
<evidence type="ECO:0000313" key="5">
    <source>
        <dbReference type="EMBL" id="SCB31705.1"/>
    </source>
</evidence>
<feature type="domain" description="ATP-grasp" evidence="4">
    <location>
        <begin position="504"/>
        <end position="557"/>
    </location>
</feature>
<dbReference type="InterPro" id="IPR043938">
    <property type="entry name" value="Ligase_CoA_dom"/>
</dbReference>
<dbReference type="InterPro" id="IPR011761">
    <property type="entry name" value="ATP-grasp"/>
</dbReference>
<dbReference type="Gene3D" id="3.40.50.261">
    <property type="entry name" value="Succinyl-CoA synthetase domains"/>
    <property type="match status" value="2"/>
</dbReference>
<proteinExistence type="inferred from homology"/>
<dbReference type="SMART" id="SM00881">
    <property type="entry name" value="CoA_binding"/>
    <property type="match status" value="1"/>
</dbReference>
<dbReference type="SUPFAM" id="SSF56059">
    <property type="entry name" value="Glutathione synthetase ATP-binding domain-like"/>
    <property type="match status" value="1"/>
</dbReference>
<keyword evidence="1" id="KW-0816">Tricarboxylic acid cycle</keyword>
<evidence type="ECO:0000256" key="1">
    <source>
        <dbReference type="ARBA" id="ARBA00022532"/>
    </source>
</evidence>
<dbReference type="GO" id="GO:0005524">
    <property type="term" value="F:ATP binding"/>
    <property type="evidence" value="ECO:0007669"/>
    <property type="project" value="UniProtKB-UniRule"/>
</dbReference>
<gene>
    <name evidence="5" type="ORF">GA0061103_4337</name>
</gene>
<evidence type="ECO:0000259" key="4">
    <source>
        <dbReference type="PROSITE" id="PS50975"/>
    </source>
</evidence>
<dbReference type="InterPro" id="IPR032875">
    <property type="entry name" value="Succ_CoA_lig_flav_dom"/>
</dbReference>
<dbReference type="SUPFAM" id="SSF51735">
    <property type="entry name" value="NAD(P)-binding Rossmann-fold domains"/>
    <property type="match status" value="1"/>
</dbReference>
<dbReference type="GO" id="GO:0043758">
    <property type="term" value="F:acetate-CoA ligase (ADP-forming) activity"/>
    <property type="evidence" value="ECO:0007669"/>
    <property type="project" value="InterPro"/>
</dbReference>
<dbReference type="STRING" id="410764.GA0061103_4337"/>
<dbReference type="FunFam" id="3.30.1490.20:FF:000020">
    <property type="entry name" value="Protein lysine acetyltransferase"/>
    <property type="match status" value="1"/>
</dbReference>
<accession>A0A1C3VVR4</accession>
<keyword evidence="6" id="KW-1185">Reference proteome</keyword>
<name>A0A1C3VVR4_9HYPH</name>
<dbReference type="PROSITE" id="PS50975">
    <property type="entry name" value="ATP_GRASP"/>
    <property type="match status" value="1"/>
</dbReference>
<dbReference type="Pfam" id="PF13549">
    <property type="entry name" value="ATP-grasp_5"/>
    <property type="match status" value="1"/>
</dbReference>
<dbReference type="GO" id="GO:0006099">
    <property type="term" value="P:tricarboxylic acid cycle"/>
    <property type="evidence" value="ECO:0007669"/>
    <property type="project" value="UniProtKB-KW"/>
</dbReference>
<dbReference type="EMBL" id="FMAG01000004">
    <property type="protein sequence ID" value="SCB31705.1"/>
    <property type="molecule type" value="Genomic_DNA"/>
</dbReference>
<evidence type="ECO:0000256" key="3">
    <source>
        <dbReference type="PROSITE-ProRule" id="PRU00409"/>
    </source>
</evidence>
<dbReference type="Pfam" id="PF13380">
    <property type="entry name" value="CoA_binding_2"/>
    <property type="match status" value="1"/>
</dbReference>
<dbReference type="PANTHER" id="PTHR42793:SF1">
    <property type="entry name" value="PEPTIDYL-LYSINE N-ACETYLTRANSFERASE PATZ"/>
    <property type="match status" value="1"/>
</dbReference>
<keyword evidence="3" id="KW-0067">ATP-binding</keyword>
<organism evidence="5 6">
    <name type="scientific">Rhizobium multihospitium</name>
    <dbReference type="NCBI Taxonomy" id="410764"/>
    <lineage>
        <taxon>Bacteria</taxon>
        <taxon>Pseudomonadati</taxon>
        <taxon>Pseudomonadota</taxon>
        <taxon>Alphaproteobacteria</taxon>
        <taxon>Hyphomicrobiales</taxon>
        <taxon>Rhizobiaceae</taxon>
        <taxon>Rhizobium/Agrobacterium group</taxon>
        <taxon>Rhizobium</taxon>
    </lineage>
</organism>
<dbReference type="AlphaFoldDB" id="A0A1C3VVR4"/>
<dbReference type="OrthoDB" id="9807426at2"/>
<reference evidence="6" key="1">
    <citation type="submission" date="2016-08" db="EMBL/GenBank/DDBJ databases">
        <authorList>
            <person name="Varghese N."/>
            <person name="Submissions Spin"/>
        </authorList>
    </citation>
    <scope>NUCLEOTIDE SEQUENCE [LARGE SCALE GENOMIC DNA]</scope>
    <source>
        <strain evidence="6">HAMBI 2975</strain>
    </source>
</reference>
<dbReference type="Gene3D" id="3.40.50.720">
    <property type="entry name" value="NAD(P)-binding Rossmann-like Domain"/>
    <property type="match status" value="1"/>
</dbReference>